<evidence type="ECO:0000313" key="6">
    <source>
        <dbReference type="Proteomes" id="UP000095038"/>
    </source>
</evidence>
<dbReference type="GeneID" id="30968861"/>
<dbReference type="Gene3D" id="3.30.40.10">
    <property type="entry name" value="Zinc/RING finger domain, C3HC4 (zinc finger)"/>
    <property type="match status" value="1"/>
</dbReference>
<dbReference type="InParanoid" id="A0A1D2VBA2"/>
<evidence type="ECO:0000256" key="2">
    <source>
        <dbReference type="ARBA" id="ARBA00022771"/>
    </source>
</evidence>
<sequence length="316" mass="37436">MNSQMAPKLCNSDINSDINSDNHNHNLQIKKNLINNLVSSIISIPYSNENKISKESIWNCLFLLIDDVDKKHYKNYLHIDLFDYLIDFTQNDTHSIDTKITELRFLKNNLLIYNKNFNRFLLFYLSNLLKYNTLSLLNEKITIDDQAKKIILNCQFNIRNLNTLKRIINNNTSIDDINNNNNCPICLLNNKQFYYFTECGHSICKDCSISLIHFNHNDDNDNDNQIQNNAHFNTHNTEDKKIKFINDNLNFKFKCCFCRTKIYNIIGQSQLLNEINLYHLLFNNNNKNKNDNKLSIKIWYNLSKIYSIEKLDFLFT</sequence>
<evidence type="ECO:0000256" key="1">
    <source>
        <dbReference type="ARBA" id="ARBA00022723"/>
    </source>
</evidence>
<dbReference type="AlphaFoldDB" id="A0A1D2VBA2"/>
<reference evidence="6" key="1">
    <citation type="submission" date="2016-05" db="EMBL/GenBank/DDBJ databases">
        <title>Comparative genomics of biotechnologically important yeasts.</title>
        <authorList>
            <consortium name="DOE Joint Genome Institute"/>
            <person name="Riley R."/>
            <person name="Haridas S."/>
            <person name="Wolfe K.H."/>
            <person name="Lopes M.R."/>
            <person name="Hittinger C.T."/>
            <person name="Goker M."/>
            <person name="Salamov A."/>
            <person name="Wisecaver J."/>
            <person name="Long T.M."/>
            <person name="Aerts A.L."/>
            <person name="Barry K."/>
            <person name="Choi C."/>
            <person name="Clum A."/>
            <person name="Coughlan A.Y."/>
            <person name="Deshpande S."/>
            <person name="Douglass A.P."/>
            <person name="Hanson S.J."/>
            <person name="Klenk H.-P."/>
            <person name="Labutti K."/>
            <person name="Lapidus A."/>
            <person name="Lindquist E."/>
            <person name="Lipzen A."/>
            <person name="Meier-Kolthoff J.P."/>
            <person name="Ohm R.A."/>
            <person name="Otillar R.P."/>
            <person name="Pangilinan J."/>
            <person name="Peng Y."/>
            <person name="Rokas A."/>
            <person name="Rosa C.A."/>
            <person name="Scheuner C."/>
            <person name="Sibirny A.A."/>
            <person name="Slot J.C."/>
            <person name="Stielow J.B."/>
            <person name="Sun H."/>
            <person name="Kurtzman C.P."/>
            <person name="Blackwell M."/>
            <person name="Grigoriev I.V."/>
            <person name="Jeffries T.W."/>
        </authorList>
    </citation>
    <scope>NUCLEOTIDE SEQUENCE [LARGE SCALE GENOMIC DNA]</scope>
    <source>
        <strain evidence="6">DSM 1968</strain>
    </source>
</reference>
<name>A0A1D2VBA2_9ASCO</name>
<accession>A0A1D2VBA2</accession>
<proteinExistence type="predicted"/>
<keyword evidence="6" id="KW-1185">Reference proteome</keyword>
<keyword evidence="3" id="KW-0862">Zinc</keyword>
<dbReference type="Proteomes" id="UP000095038">
    <property type="component" value="Unassembled WGS sequence"/>
</dbReference>
<dbReference type="GO" id="GO:0008270">
    <property type="term" value="F:zinc ion binding"/>
    <property type="evidence" value="ECO:0007669"/>
    <property type="project" value="UniProtKB-KW"/>
</dbReference>
<evidence type="ECO:0000259" key="4">
    <source>
        <dbReference type="Pfam" id="PF00097"/>
    </source>
</evidence>
<dbReference type="Pfam" id="PF00097">
    <property type="entry name" value="zf-C3HC4"/>
    <property type="match status" value="1"/>
</dbReference>
<protein>
    <recommendedName>
        <fullName evidence="4">Zinc finger C3HC4 RING-type domain-containing protein</fullName>
    </recommendedName>
</protein>
<organism evidence="5 6">
    <name type="scientific">Ascoidea rubescens DSM 1968</name>
    <dbReference type="NCBI Taxonomy" id="1344418"/>
    <lineage>
        <taxon>Eukaryota</taxon>
        <taxon>Fungi</taxon>
        <taxon>Dikarya</taxon>
        <taxon>Ascomycota</taxon>
        <taxon>Saccharomycotina</taxon>
        <taxon>Saccharomycetes</taxon>
        <taxon>Ascoideaceae</taxon>
        <taxon>Ascoidea</taxon>
    </lineage>
</organism>
<dbReference type="InterPro" id="IPR013083">
    <property type="entry name" value="Znf_RING/FYVE/PHD"/>
</dbReference>
<dbReference type="RefSeq" id="XP_020045239.1">
    <property type="nucleotide sequence ID" value="XM_020195225.1"/>
</dbReference>
<keyword evidence="1" id="KW-0479">Metal-binding</keyword>
<evidence type="ECO:0000256" key="3">
    <source>
        <dbReference type="ARBA" id="ARBA00022833"/>
    </source>
</evidence>
<keyword evidence="2" id="KW-0863">Zinc-finger</keyword>
<evidence type="ECO:0000313" key="5">
    <source>
        <dbReference type="EMBL" id="ODV58932.1"/>
    </source>
</evidence>
<dbReference type="InterPro" id="IPR018957">
    <property type="entry name" value="Znf_C3HC4_RING-type"/>
</dbReference>
<dbReference type="EMBL" id="KV454488">
    <property type="protein sequence ID" value="ODV58932.1"/>
    <property type="molecule type" value="Genomic_DNA"/>
</dbReference>
<feature type="domain" description="Zinc finger C3HC4 RING-type" evidence="4">
    <location>
        <begin position="183"/>
        <end position="213"/>
    </location>
</feature>
<dbReference type="SUPFAM" id="SSF57850">
    <property type="entry name" value="RING/U-box"/>
    <property type="match status" value="1"/>
</dbReference>
<gene>
    <name evidence="5" type="ORF">ASCRUDRAFT_9705</name>
</gene>